<proteinExistence type="predicted"/>
<evidence type="ECO:0000313" key="2">
    <source>
        <dbReference type="Proteomes" id="UP001270004"/>
    </source>
</evidence>
<gene>
    <name evidence="1" type="ORF">SHY70_11185</name>
</gene>
<comment type="caution">
    <text evidence="1">The sequence shown here is derived from an EMBL/GenBank/DDBJ whole genome shotgun (WGS) entry which is preliminary data.</text>
</comment>
<sequence length="99" mass="10952">MNMKFEQLVLKKGAIKNAQYVGIKEQMDHFDGEKGTFTRHELIADGQPFFHVITKGSADKISPFTKVEIIGGKLVIDAVHAQNMTPALNIKAESIVVVK</sequence>
<protein>
    <recommendedName>
        <fullName evidence="3">Cytoplasmic protein</fullName>
    </recommendedName>
</protein>
<reference evidence="1" key="1">
    <citation type="submission" date="2023-11" db="EMBL/GenBank/DDBJ databases">
        <title>Antimicrobial resistance in invasive Streptococcus suis isolated in Spain and the associated genetic mechanisms.</title>
        <authorList>
            <person name="Uruen C."/>
            <person name="Arenas J.A."/>
        </authorList>
    </citation>
    <scope>NUCLEOTIDE SEQUENCE</scope>
    <source>
        <strain evidence="1">Ss_70</strain>
    </source>
</reference>
<organism evidence="1 2">
    <name type="scientific">Streptococcus suis</name>
    <dbReference type="NCBI Taxonomy" id="1307"/>
    <lineage>
        <taxon>Bacteria</taxon>
        <taxon>Bacillati</taxon>
        <taxon>Bacillota</taxon>
        <taxon>Bacilli</taxon>
        <taxon>Lactobacillales</taxon>
        <taxon>Streptococcaceae</taxon>
        <taxon>Streptococcus</taxon>
    </lineage>
</organism>
<accession>A0AAW9DKA0</accession>
<dbReference type="EMBL" id="JAWWZK010000091">
    <property type="protein sequence ID" value="MDX5038827.1"/>
    <property type="molecule type" value="Genomic_DNA"/>
</dbReference>
<name>A0AAW9DKA0_STRSU</name>
<dbReference type="Proteomes" id="UP001270004">
    <property type="component" value="Unassembled WGS sequence"/>
</dbReference>
<evidence type="ECO:0008006" key="3">
    <source>
        <dbReference type="Google" id="ProtNLM"/>
    </source>
</evidence>
<evidence type="ECO:0000313" key="1">
    <source>
        <dbReference type="EMBL" id="MDX5038827.1"/>
    </source>
</evidence>
<dbReference type="AlphaFoldDB" id="A0AAW9DKA0"/>